<dbReference type="Proteomes" id="UP000198504">
    <property type="component" value="Unassembled WGS sequence"/>
</dbReference>
<evidence type="ECO:0000313" key="4">
    <source>
        <dbReference type="Proteomes" id="UP000198504"/>
    </source>
</evidence>
<dbReference type="InterPro" id="IPR013762">
    <property type="entry name" value="Integrase-like_cat_sf"/>
</dbReference>
<protein>
    <recommendedName>
        <fullName evidence="5">Phage integrase family protein</fullName>
    </recommendedName>
</protein>
<evidence type="ECO:0000256" key="2">
    <source>
        <dbReference type="SAM" id="MobiDB-lite"/>
    </source>
</evidence>
<reference evidence="4" key="1">
    <citation type="submission" date="2016-10" db="EMBL/GenBank/DDBJ databases">
        <authorList>
            <person name="Varghese N."/>
            <person name="Submissions S."/>
        </authorList>
    </citation>
    <scope>NUCLEOTIDE SEQUENCE [LARGE SCALE GENOMIC DNA]</scope>
    <source>
        <strain evidence="4">CGMCC 4.6856</strain>
    </source>
</reference>
<organism evidence="3 4">
    <name type="scientific">Microlunatus flavus</name>
    <dbReference type="NCBI Taxonomy" id="1036181"/>
    <lineage>
        <taxon>Bacteria</taxon>
        <taxon>Bacillati</taxon>
        <taxon>Actinomycetota</taxon>
        <taxon>Actinomycetes</taxon>
        <taxon>Propionibacteriales</taxon>
        <taxon>Propionibacteriaceae</taxon>
        <taxon>Microlunatus</taxon>
    </lineage>
</organism>
<evidence type="ECO:0008006" key="5">
    <source>
        <dbReference type="Google" id="ProtNLM"/>
    </source>
</evidence>
<dbReference type="GO" id="GO:0003677">
    <property type="term" value="F:DNA binding"/>
    <property type="evidence" value="ECO:0007669"/>
    <property type="project" value="InterPro"/>
</dbReference>
<gene>
    <name evidence="3" type="ORF">SAMN05421756_105284</name>
</gene>
<dbReference type="STRING" id="1036181.SAMN05421756_105284"/>
<dbReference type="GO" id="GO:0006310">
    <property type="term" value="P:DNA recombination"/>
    <property type="evidence" value="ECO:0007669"/>
    <property type="project" value="UniProtKB-KW"/>
</dbReference>
<dbReference type="GO" id="GO:0015074">
    <property type="term" value="P:DNA integration"/>
    <property type="evidence" value="ECO:0007669"/>
    <property type="project" value="InterPro"/>
</dbReference>
<dbReference type="EMBL" id="FOFA01000005">
    <property type="protein sequence ID" value="SEQ74980.1"/>
    <property type="molecule type" value="Genomic_DNA"/>
</dbReference>
<proteinExistence type="predicted"/>
<dbReference type="InterPro" id="IPR011010">
    <property type="entry name" value="DNA_brk_join_enz"/>
</dbReference>
<dbReference type="Gene3D" id="1.10.443.10">
    <property type="entry name" value="Intergrase catalytic core"/>
    <property type="match status" value="1"/>
</dbReference>
<evidence type="ECO:0000256" key="1">
    <source>
        <dbReference type="ARBA" id="ARBA00023172"/>
    </source>
</evidence>
<feature type="region of interest" description="Disordered" evidence="2">
    <location>
        <begin position="1"/>
        <end position="25"/>
    </location>
</feature>
<accession>A0A1H9IK49</accession>
<dbReference type="SUPFAM" id="SSF56349">
    <property type="entry name" value="DNA breaking-rejoining enzymes"/>
    <property type="match status" value="1"/>
</dbReference>
<dbReference type="AlphaFoldDB" id="A0A1H9IK49"/>
<feature type="compositionally biased region" description="Basic and acidic residues" evidence="2">
    <location>
        <begin position="1"/>
        <end position="11"/>
    </location>
</feature>
<evidence type="ECO:0000313" key="3">
    <source>
        <dbReference type="EMBL" id="SEQ74980.1"/>
    </source>
</evidence>
<keyword evidence="4" id="KW-1185">Reference proteome</keyword>
<keyword evidence="1" id="KW-0233">DNA recombination</keyword>
<sequence length="414" mass="46016">MSKARELDRRQTASTEAGKNASTGHELLQHFLDPARPHPTRGGRHKPWARNTIKGYERIAACYLGPLLSASLSDWSKDLAKRCYAKCPTNNEVIKTRRLLSSMITTGVRDDFLRAEQKGIYDVTVPLIASARPQRSNPVAQHGESAELITPDEVPTNEAVHRLARALYALPARRLRRLRPDIAALWELLANLAAYAGLRESELFALAAPDVLAAAGGLPTVRVRWQMQDGKLERPKGGKQRLAVVTRLTPSGYPLYDALINRADEALQEQRDGTNPNALMFPAPRGGYWNASNFLDRRFDVAAEIAGWTALEWSTPKMERRVSGARKAELDGDGKVVMVVRRDWKHTFHSLRHRYASTAIDEWNWTPGELLANGGWMDDAFVRNRYYGASNVVHATAAEKQRRGLSAGGARAAA</sequence>
<name>A0A1H9IK49_9ACTN</name>
<feature type="compositionally biased region" description="Polar residues" evidence="2">
    <location>
        <begin position="12"/>
        <end position="23"/>
    </location>
</feature>